<name>A0ABY9EHK7_9GAMM</name>
<dbReference type="EMBL" id="CP098024">
    <property type="protein sequence ID" value="WKD51676.1"/>
    <property type="molecule type" value="Genomic_DNA"/>
</dbReference>
<keyword evidence="2" id="KW-0614">Plasmid</keyword>
<evidence type="ECO:0000256" key="1">
    <source>
        <dbReference type="SAM" id="MobiDB-lite"/>
    </source>
</evidence>
<evidence type="ECO:0000313" key="3">
    <source>
        <dbReference type="Proteomes" id="UP001321520"/>
    </source>
</evidence>
<gene>
    <name evidence="2" type="ORF">M8T91_18640</name>
</gene>
<feature type="region of interest" description="Disordered" evidence="1">
    <location>
        <begin position="44"/>
        <end position="72"/>
    </location>
</feature>
<accession>A0ABY9EHK7</accession>
<evidence type="ECO:0000313" key="2">
    <source>
        <dbReference type="EMBL" id="WKD51676.1"/>
    </source>
</evidence>
<dbReference type="Proteomes" id="UP001321520">
    <property type="component" value="Plasmid unnamed"/>
</dbReference>
<geneLocation type="plasmid" evidence="2 3">
    <name>unnamed</name>
</geneLocation>
<proteinExistence type="predicted"/>
<reference evidence="2 3" key="1">
    <citation type="submission" date="2022-05" db="EMBL/GenBank/DDBJ databases">
        <title>Microbulbifer sp. nov., isolated from sponge.</title>
        <authorList>
            <person name="Gao L."/>
        </authorList>
    </citation>
    <scope>NUCLEOTIDE SEQUENCE [LARGE SCALE GENOMIC DNA]</scope>
    <source>
        <strain evidence="2 3">MI-G</strain>
        <plasmid evidence="2 3">unnamed</plasmid>
    </source>
</reference>
<feature type="compositionally biased region" description="Basic and acidic residues" evidence="1">
    <location>
        <begin position="44"/>
        <end position="53"/>
    </location>
</feature>
<keyword evidence="3" id="KW-1185">Reference proteome</keyword>
<dbReference type="RefSeq" id="WP_301419220.1">
    <property type="nucleotide sequence ID" value="NZ_CP098024.1"/>
</dbReference>
<sequence length="72" mass="8144">MSQSAQAMVDLYLQAEIEVLAGKTTVINGRQLTTENLQEIRAGRQEWERRASEQKSQAASKRRGPTYANFCQ</sequence>
<organism evidence="2 3">
    <name type="scientific">Microbulbifer spongiae</name>
    <dbReference type="NCBI Taxonomy" id="2944933"/>
    <lineage>
        <taxon>Bacteria</taxon>
        <taxon>Pseudomonadati</taxon>
        <taxon>Pseudomonadota</taxon>
        <taxon>Gammaproteobacteria</taxon>
        <taxon>Cellvibrionales</taxon>
        <taxon>Microbulbiferaceae</taxon>
        <taxon>Microbulbifer</taxon>
    </lineage>
</organism>
<protein>
    <submittedName>
        <fullName evidence="2">Primosomal replication protein PriB/PriC domain protein</fullName>
    </submittedName>
</protein>